<reference evidence="3" key="1">
    <citation type="submission" date="2015-06" db="EMBL/GenBank/DDBJ databases">
        <title>Expansion of signal transduction pathways in fungi by whole-genome duplication.</title>
        <authorList>
            <consortium name="DOE Joint Genome Institute"/>
            <person name="Corrochano L.M."/>
            <person name="Kuo A."/>
            <person name="Marcet-Houben M."/>
            <person name="Polaino S."/>
            <person name="Salamov A."/>
            <person name="Villalobos J.M."/>
            <person name="Alvarez M.I."/>
            <person name="Avalos J."/>
            <person name="Benito E.P."/>
            <person name="Benoit I."/>
            <person name="Burger G."/>
            <person name="Camino L.P."/>
            <person name="Canovas D."/>
            <person name="Cerda-Olmedo E."/>
            <person name="Cheng J.-F."/>
            <person name="Dominguez A."/>
            <person name="Elias M."/>
            <person name="Eslava A.P."/>
            <person name="Glaser F."/>
            <person name="Grimwood J."/>
            <person name="Gutierrez G."/>
            <person name="Heitman J."/>
            <person name="Henrissat B."/>
            <person name="Iturriaga E.A."/>
            <person name="Lang B.F."/>
            <person name="Lavin J.L."/>
            <person name="Lee S."/>
            <person name="Li W."/>
            <person name="Lindquist E."/>
            <person name="Lopez-Garcia S."/>
            <person name="Luque E.M."/>
            <person name="Marcos A.T."/>
            <person name="Martin J."/>
            <person name="McCluskey K."/>
            <person name="Medina H.R."/>
            <person name="Miralles-Duran A."/>
            <person name="Miyazaki A."/>
            <person name="Munoz-Torres E."/>
            <person name="Oguiza J.A."/>
            <person name="Ohm R."/>
            <person name="Olmedo M."/>
            <person name="Orejas M."/>
            <person name="Ortiz-Castellanos L."/>
            <person name="Pisabarro A.G."/>
            <person name="Rodriguez-Romero J."/>
            <person name="Ruiz-Herrera J."/>
            <person name="Ruiz-Vazquez R."/>
            <person name="Sanz C."/>
            <person name="Schackwitz W."/>
            <person name="Schmutz J."/>
            <person name="Shahriari M."/>
            <person name="Shelest E."/>
            <person name="Silva-Franco F."/>
            <person name="Soanes D."/>
            <person name="Syed K."/>
            <person name="Tagua V.G."/>
            <person name="Talbot N.J."/>
            <person name="Thon M."/>
            <person name="De vries R.P."/>
            <person name="Wiebenga A."/>
            <person name="Yadav J.S."/>
            <person name="Braun E.L."/>
            <person name="Baker S."/>
            <person name="Garre V."/>
            <person name="Horwitz B."/>
            <person name="Torres-Martinez S."/>
            <person name="Idnurm A."/>
            <person name="Herrera-Estrella A."/>
            <person name="Gabaldon T."/>
            <person name="Grigoriev I.V."/>
        </authorList>
    </citation>
    <scope>NUCLEOTIDE SEQUENCE [LARGE SCALE GENOMIC DNA]</scope>
    <source>
        <strain evidence="3">NRRL 1555(-)</strain>
    </source>
</reference>
<dbReference type="Proteomes" id="UP000077315">
    <property type="component" value="Unassembled WGS sequence"/>
</dbReference>
<sequence length="131" mass="14637">MALIASIALLFLCSAATFPTSLLPPHRANTSLLSALLPSNLRLQPPVVQHFPLAFLSLEIVSLSSLLARRNQCLVAESVIHSIVMFIPQVRRIAKKHSCGSTAWRTQQEKALQSKRNHLMRKFTIENIRNT</sequence>
<feature type="chain" id="PRO_5007839747" evidence="1">
    <location>
        <begin position="18"/>
        <end position="131"/>
    </location>
</feature>
<dbReference type="AlphaFoldDB" id="A0A162T9L6"/>
<evidence type="ECO:0000256" key="1">
    <source>
        <dbReference type="SAM" id="SignalP"/>
    </source>
</evidence>
<dbReference type="GeneID" id="28998637"/>
<evidence type="ECO:0000313" key="3">
    <source>
        <dbReference type="Proteomes" id="UP000077315"/>
    </source>
</evidence>
<dbReference type="RefSeq" id="XP_018283313.1">
    <property type="nucleotide sequence ID" value="XM_018437731.1"/>
</dbReference>
<name>A0A162T9L6_PHYB8</name>
<keyword evidence="3" id="KW-1185">Reference proteome</keyword>
<dbReference type="VEuPathDB" id="FungiDB:PHYBLDRAFT_176312"/>
<dbReference type="EMBL" id="KV441011">
    <property type="protein sequence ID" value="OAD65273.1"/>
    <property type="molecule type" value="Genomic_DNA"/>
</dbReference>
<proteinExistence type="predicted"/>
<protein>
    <submittedName>
        <fullName evidence="2">Uncharacterized protein</fullName>
    </submittedName>
</protein>
<dbReference type="InParanoid" id="A0A162T9L6"/>
<evidence type="ECO:0000313" key="2">
    <source>
        <dbReference type="EMBL" id="OAD65273.1"/>
    </source>
</evidence>
<keyword evidence="1" id="KW-0732">Signal</keyword>
<feature type="signal peptide" evidence="1">
    <location>
        <begin position="1"/>
        <end position="17"/>
    </location>
</feature>
<organism evidence="2 3">
    <name type="scientific">Phycomyces blakesleeanus (strain ATCC 8743b / DSM 1359 / FGSC 10004 / NBRC 33097 / NRRL 1555)</name>
    <dbReference type="NCBI Taxonomy" id="763407"/>
    <lineage>
        <taxon>Eukaryota</taxon>
        <taxon>Fungi</taxon>
        <taxon>Fungi incertae sedis</taxon>
        <taxon>Mucoromycota</taxon>
        <taxon>Mucoromycotina</taxon>
        <taxon>Mucoromycetes</taxon>
        <taxon>Mucorales</taxon>
        <taxon>Phycomycetaceae</taxon>
        <taxon>Phycomyces</taxon>
    </lineage>
</organism>
<gene>
    <name evidence="2" type="ORF">PHYBLDRAFT_176312</name>
</gene>
<accession>A0A162T9L6</accession>